<evidence type="ECO:0000256" key="5">
    <source>
        <dbReference type="SAM" id="MobiDB-lite"/>
    </source>
</evidence>
<dbReference type="Proteomes" id="UP000183076">
    <property type="component" value="Unassembled WGS sequence"/>
</dbReference>
<dbReference type="GO" id="GO:0006508">
    <property type="term" value="P:proteolysis"/>
    <property type="evidence" value="ECO:0007669"/>
    <property type="project" value="UniProtKB-KW"/>
</dbReference>
<dbReference type="Pfam" id="PF04586">
    <property type="entry name" value="Peptidase_S78"/>
    <property type="match status" value="1"/>
</dbReference>
<keyword evidence="2" id="KW-1188">Viral release from host cell</keyword>
<feature type="domain" description="Phage capsid-like C-terminal" evidence="7">
    <location>
        <begin position="418"/>
        <end position="682"/>
    </location>
</feature>
<keyword evidence="3 8" id="KW-0645">Protease</keyword>
<dbReference type="GeneID" id="94019709"/>
<evidence type="ECO:0000259" key="7">
    <source>
        <dbReference type="Pfam" id="PF05065"/>
    </source>
</evidence>
<evidence type="ECO:0000313" key="8">
    <source>
        <dbReference type="EMBL" id="SDW14391.1"/>
    </source>
</evidence>
<dbReference type="InterPro" id="IPR054613">
    <property type="entry name" value="Peptidase_S78_dom"/>
</dbReference>
<dbReference type="RefSeq" id="WP_083350853.1">
    <property type="nucleotide sequence ID" value="NZ_CP160849.1"/>
</dbReference>
<dbReference type="InterPro" id="IPR054612">
    <property type="entry name" value="Phage_capsid-like_C"/>
</dbReference>
<evidence type="ECO:0000256" key="2">
    <source>
        <dbReference type="ARBA" id="ARBA00022612"/>
    </source>
</evidence>
<organism evidence="8 9">
    <name type="scientific">Sulfitobacter pontiacus</name>
    <dbReference type="NCBI Taxonomy" id="60137"/>
    <lineage>
        <taxon>Bacteria</taxon>
        <taxon>Pseudomonadati</taxon>
        <taxon>Pseudomonadota</taxon>
        <taxon>Alphaproteobacteria</taxon>
        <taxon>Rhodobacterales</taxon>
        <taxon>Roseobacteraceae</taxon>
        <taxon>Sulfitobacter</taxon>
    </lineage>
</organism>
<feature type="domain" description="Prohead serine protease" evidence="6">
    <location>
        <begin position="78"/>
        <end position="184"/>
    </location>
</feature>
<dbReference type="InterPro" id="IPR024455">
    <property type="entry name" value="Phage_capsid"/>
</dbReference>
<accession>A0A1H2R4W8</accession>
<evidence type="ECO:0000256" key="3">
    <source>
        <dbReference type="ARBA" id="ARBA00022670"/>
    </source>
</evidence>
<dbReference type="Gene3D" id="3.30.2400.10">
    <property type="entry name" value="Major capsid protein gp5"/>
    <property type="match status" value="1"/>
</dbReference>
<evidence type="ECO:0000259" key="6">
    <source>
        <dbReference type="Pfam" id="PF04586"/>
    </source>
</evidence>
<gene>
    <name evidence="8" type="ORF">SAMN04488041_101388</name>
</gene>
<evidence type="ECO:0000313" key="9">
    <source>
        <dbReference type="Proteomes" id="UP000183076"/>
    </source>
</evidence>
<proteinExistence type="predicted"/>
<feature type="compositionally biased region" description="Polar residues" evidence="5">
    <location>
        <begin position="202"/>
        <end position="220"/>
    </location>
</feature>
<dbReference type="EMBL" id="FNNB01000001">
    <property type="protein sequence ID" value="SDW14391.1"/>
    <property type="molecule type" value="Genomic_DNA"/>
</dbReference>
<feature type="region of interest" description="Disordered" evidence="5">
    <location>
        <begin position="311"/>
        <end position="335"/>
    </location>
</feature>
<reference evidence="9" key="1">
    <citation type="submission" date="2016-10" db="EMBL/GenBank/DDBJ databases">
        <authorList>
            <person name="Varghese N."/>
            <person name="Submissions S."/>
        </authorList>
    </citation>
    <scope>NUCLEOTIDE SEQUENCE [LARGE SCALE GENOMIC DNA]</scope>
    <source>
        <strain evidence="9">DSM 10014</strain>
    </source>
</reference>
<feature type="compositionally biased region" description="Gly residues" evidence="5">
    <location>
        <begin position="313"/>
        <end position="323"/>
    </location>
</feature>
<dbReference type="NCBIfam" id="TIGR01554">
    <property type="entry name" value="major_cap_HK97"/>
    <property type="match status" value="1"/>
</dbReference>
<dbReference type="AlphaFoldDB" id="A0A1H2R4W8"/>
<dbReference type="STRING" id="60137.SAMN04488041_101388"/>
<keyword evidence="4" id="KW-0378">Hydrolase</keyword>
<sequence length="687" mass="73214">MTKIKLLTTNSGLAAALIGAALTRSVTVEQVNANRGGAPLRRQAAVRTIDEEARTVEVAFSSEEPVARWFGDEILDHSPGAMSDARLRNGAAVLWNHNPDIQIGVVETSSVDGDRRGRAILRFGRSAKAAEIWADIVDGVIRHVSVGYFVRAIKTEEVEGERDKVTITDWEPFEISMVSVPADASVGVGRSAGEPPEEPTGDGSNTPNHSQTCTAQTETEGSGDMNIRILRNAAGHLVRAKVDDNGNIVEEIEVLERASETQALVTRGQEAEQTRVAALLEMGEQYSAQQLAADAIRGSTSVDEFTRTLLDHVGGGRGNGNGNSGRSDDTGNRALDDNAGVVGMTDSEVGRFSFLRAARALLNPSDRSAQAAAAFEFEASAAAQETMGRSSEGITVPVDVLTRALNTSTSGATPGDTGGFLIDTNLATQSFIEMLRNRATLLQLGTPMGGLVGNLDVPGQTGSGNVFIVGEDEDVGEGSMDAGLVKMSPTTIGVFGRVTRRMMQQSSMDVELQFRSSLATDLALGIDWYGYYGDGVGNNPLGILNHSGINAVAFADIQPTYAEIIEMESEVALDNALTDSVRYVGNSKFRGHCKSTEKFANSNGQTIWEDGGTVNGSTAEITNQFDNGDVLFGNLRDVYIGLWGALDILVDPYTQSLSGTRRVVLHQDFDIAARRTESFCLGRKPTA</sequence>
<comment type="subcellular location">
    <subcellularLocation>
        <location evidence="1">Virion</location>
    </subcellularLocation>
</comment>
<name>A0A1H2R4W8_9RHOB</name>
<protein>
    <submittedName>
        <fullName evidence="8">Phage prohead protease, HK97 family/phage major capsid protein, HK97 family,TIGR01554</fullName>
    </submittedName>
</protein>
<dbReference type="GO" id="GO:0008233">
    <property type="term" value="F:peptidase activity"/>
    <property type="evidence" value="ECO:0007669"/>
    <property type="project" value="UniProtKB-KW"/>
</dbReference>
<dbReference type="SUPFAM" id="SSF56563">
    <property type="entry name" value="Major capsid protein gp5"/>
    <property type="match status" value="1"/>
</dbReference>
<feature type="compositionally biased region" description="Basic and acidic residues" evidence="5">
    <location>
        <begin position="326"/>
        <end position="335"/>
    </location>
</feature>
<feature type="region of interest" description="Disordered" evidence="5">
    <location>
        <begin position="186"/>
        <end position="224"/>
    </location>
</feature>
<dbReference type="Pfam" id="PF05065">
    <property type="entry name" value="Phage_capsid"/>
    <property type="match status" value="1"/>
</dbReference>
<evidence type="ECO:0000256" key="1">
    <source>
        <dbReference type="ARBA" id="ARBA00004328"/>
    </source>
</evidence>
<evidence type="ECO:0000256" key="4">
    <source>
        <dbReference type="ARBA" id="ARBA00022801"/>
    </source>
</evidence>